<dbReference type="RefSeq" id="WP_015336567.1">
    <property type="nucleotide sequence ID" value="NC_020055.1"/>
</dbReference>
<evidence type="ECO:0000313" key="3">
    <source>
        <dbReference type="Proteomes" id="UP000010808"/>
    </source>
</evidence>
<accession>L0RB41</accession>
<dbReference type="InterPro" id="IPR036038">
    <property type="entry name" value="Aminotransferase-like"/>
</dbReference>
<keyword evidence="2" id="KW-0032">Aminotransferase</keyword>
<dbReference type="STRING" id="1121451.DESAM_21687"/>
<dbReference type="HOGENOM" id="CLU_1084721_0_0_7"/>
<name>L0RB41_9BACT</name>
<dbReference type="GO" id="GO:0046394">
    <property type="term" value="P:carboxylic acid biosynthetic process"/>
    <property type="evidence" value="ECO:0007669"/>
    <property type="project" value="UniProtKB-ARBA"/>
</dbReference>
<dbReference type="PANTHER" id="PTHR42743">
    <property type="entry name" value="AMINO-ACID AMINOTRANSFERASE"/>
    <property type="match status" value="1"/>
</dbReference>
<evidence type="ECO:0000313" key="2">
    <source>
        <dbReference type="EMBL" id="CCO23964.1"/>
    </source>
</evidence>
<dbReference type="Proteomes" id="UP000010808">
    <property type="component" value="Chromosome"/>
</dbReference>
<keyword evidence="2" id="KW-0808">Transferase</keyword>
<dbReference type="SUPFAM" id="SSF56752">
    <property type="entry name" value="D-aminoacid aminotransferase-like PLP-dependent enzymes"/>
    <property type="match status" value="1"/>
</dbReference>
<dbReference type="InterPro" id="IPR050571">
    <property type="entry name" value="Class-IV_PLP-Dep_Aminotrnsfr"/>
</dbReference>
<dbReference type="GO" id="GO:0008483">
    <property type="term" value="F:transaminase activity"/>
    <property type="evidence" value="ECO:0007669"/>
    <property type="project" value="UniProtKB-KW"/>
</dbReference>
<sequence length="255" mass="28706">MIYFRKGKLREDKIDLDLAQPAFRTGYGFFETIAWNGTEICHLDLHLKRARKSLTEFNVIEQAIDYAKIITEVVEANGLSSKFARVNIFFPAEQGRAFPVVSAVPFEHTPDRVWTLMPGADVFLSSFAQHKTMNRMSYLNAWQKAVENGFDDALLLDFEGHVLESSFASLLFWKAGKFYEPQTDYKLSSTAQMVAATHIQIEKTPILLNTVDEYDHVYALNSLGGMIPVSAIGDVVFEIAPDIADIVTAMVLELK</sequence>
<dbReference type="AlphaFoldDB" id="L0RB41"/>
<dbReference type="OrthoDB" id="9805628at2"/>
<dbReference type="EMBL" id="FO203522">
    <property type="protein sequence ID" value="CCO23964.1"/>
    <property type="molecule type" value="Genomic_DNA"/>
</dbReference>
<protein>
    <submittedName>
        <fullName evidence="2">Aminotransferase class IV</fullName>
    </submittedName>
</protein>
<comment type="similarity">
    <text evidence="1">Belongs to the class-IV pyridoxal-phosphate-dependent aminotransferase family.</text>
</comment>
<evidence type="ECO:0000256" key="1">
    <source>
        <dbReference type="ARBA" id="ARBA00009320"/>
    </source>
</evidence>
<organism evidence="2 3">
    <name type="scientific">Maridesulfovibrio hydrothermalis AM13 = DSM 14728</name>
    <dbReference type="NCBI Taxonomy" id="1121451"/>
    <lineage>
        <taxon>Bacteria</taxon>
        <taxon>Pseudomonadati</taxon>
        <taxon>Thermodesulfobacteriota</taxon>
        <taxon>Desulfovibrionia</taxon>
        <taxon>Desulfovibrionales</taxon>
        <taxon>Desulfovibrionaceae</taxon>
        <taxon>Maridesulfovibrio</taxon>
    </lineage>
</organism>
<keyword evidence="3" id="KW-1185">Reference proteome</keyword>
<dbReference type="PANTHER" id="PTHR42743:SF13">
    <property type="entry name" value="P-LOOP CONTAINING NUCLEOSIDE TRIPHOSPHATE HYDROLASE PROTEIN"/>
    <property type="match status" value="1"/>
</dbReference>
<dbReference type="InterPro" id="IPR001544">
    <property type="entry name" value="Aminotrans_IV"/>
</dbReference>
<dbReference type="InterPro" id="IPR043132">
    <property type="entry name" value="BCAT-like_C"/>
</dbReference>
<dbReference type="Pfam" id="PF01063">
    <property type="entry name" value="Aminotran_4"/>
    <property type="match status" value="1"/>
</dbReference>
<dbReference type="PATRIC" id="fig|1121451.3.peg.1927"/>
<dbReference type="Gene3D" id="3.20.10.10">
    <property type="entry name" value="D-amino Acid Aminotransferase, subunit A, domain 2"/>
    <property type="match status" value="1"/>
</dbReference>
<dbReference type="KEGG" id="dhy:DESAM_21687"/>
<proteinExistence type="inferred from homology"/>
<dbReference type="Gene3D" id="3.30.470.10">
    <property type="match status" value="1"/>
</dbReference>
<dbReference type="eggNOG" id="COG0115">
    <property type="taxonomic scope" value="Bacteria"/>
</dbReference>
<dbReference type="InterPro" id="IPR043131">
    <property type="entry name" value="BCAT-like_N"/>
</dbReference>
<reference evidence="2 3" key="1">
    <citation type="submission" date="2012-10" db="EMBL/GenBank/DDBJ databases">
        <authorList>
            <person name="Genoscope - CEA"/>
        </authorList>
    </citation>
    <scope>NUCLEOTIDE SEQUENCE [LARGE SCALE GENOMIC DNA]</scope>
    <source>
        <strain evidence="3">AM13 / DSM 14728</strain>
    </source>
</reference>
<gene>
    <name evidence="2" type="ORF">DESAM_21687</name>
</gene>